<comment type="caution">
    <text evidence="2">The sequence shown here is derived from an EMBL/GenBank/DDBJ whole genome shotgun (WGS) entry which is preliminary data.</text>
</comment>
<feature type="compositionally biased region" description="Basic and acidic residues" evidence="1">
    <location>
        <begin position="1"/>
        <end position="15"/>
    </location>
</feature>
<proteinExistence type="predicted"/>
<dbReference type="EMBL" id="JANAVB010002198">
    <property type="protein sequence ID" value="KAJ6851720.1"/>
    <property type="molecule type" value="Genomic_DNA"/>
</dbReference>
<protein>
    <submittedName>
        <fullName evidence="2">Basic proline-rich protein-like</fullName>
    </submittedName>
</protein>
<feature type="region of interest" description="Disordered" evidence="1">
    <location>
        <begin position="1"/>
        <end position="85"/>
    </location>
</feature>
<feature type="compositionally biased region" description="Basic and acidic residues" evidence="1">
    <location>
        <begin position="58"/>
        <end position="68"/>
    </location>
</feature>
<name>A0AAX6IEG1_IRIPA</name>
<reference evidence="2" key="1">
    <citation type="journal article" date="2023" name="GigaByte">
        <title>Genome assembly of the bearded iris, Iris pallida Lam.</title>
        <authorList>
            <person name="Bruccoleri R.E."/>
            <person name="Oakeley E.J."/>
            <person name="Faust A.M.E."/>
            <person name="Altorfer M."/>
            <person name="Dessus-Babus S."/>
            <person name="Burckhardt D."/>
            <person name="Oertli M."/>
            <person name="Naumann U."/>
            <person name="Petersen F."/>
            <person name="Wong J."/>
        </authorList>
    </citation>
    <scope>NUCLEOTIDE SEQUENCE</scope>
    <source>
        <strain evidence="2">GSM-AAB239-AS_SAM_17_03QT</strain>
    </source>
</reference>
<evidence type="ECO:0000313" key="3">
    <source>
        <dbReference type="Proteomes" id="UP001140949"/>
    </source>
</evidence>
<evidence type="ECO:0000256" key="1">
    <source>
        <dbReference type="SAM" id="MobiDB-lite"/>
    </source>
</evidence>
<keyword evidence="3" id="KW-1185">Reference proteome</keyword>
<feature type="compositionally biased region" description="Low complexity" evidence="1">
    <location>
        <begin position="28"/>
        <end position="47"/>
    </location>
</feature>
<evidence type="ECO:0000313" key="2">
    <source>
        <dbReference type="EMBL" id="KAJ6851720.1"/>
    </source>
</evidence>
<accession>A0AAX6IEG1</accession>
<reference evidence="2" key="2">
    <citation type="submission" date="2023-04" db="EMBL/GenBank/DDBJ databases">
        <authorList>
            <person name="Bruccoleri R.E."/>
            <person name="Oakeley E.J."/>
            <person name="Faust A.-M."/>
            <person name="Dessus-Babus S."/>
            <person name="Altorfer M."/>
            <person name="Burckhardt D."/>
            <person name="Oertli M."/>
            <person name="Naumann U."/>
            <person name="Petersen F."/>
            <person name="Wong J."/>
        </authorList>
    </citation>
    <scope>NUCLEOTIDE SEQUENCE</scope>
    <source>
        <strain evidence="2">GSM-AAB239-AS_SAM_17_03QT</strain>
        <tissue evidence="2">Leaf</tissue>
    </source>
</reference>
<gene>
    <name evidence="2" type="ORF">M6B38_258450</name>
</gene>
<dbReference type="Proteomes" id="UP001140949">
    <property type="component" value="Unassembled WGS sequence"/>
</dbReference>
<organism evidence="2 3">
    <name type="scientific">Iris pallida</name>
    <name type="common">Sweet iris</name>
    <dbReference type="NCBI Taxonomy" id="29817"/>
    <lineage>
        <taxon>Eukaryota</taxon>
        <taxon>Viridiplantae</taxon>
        <taxon>Streptophyta</taxon>
        <taxon>Embryophyta</taxon>
        <taxon>Tracheophyta</taxon>
        <taxon>Spermatophyta</taxon>
        <taxon>Magnoliopsida</taxon>
        <taxon>Liliopsida</taxon>
        <taxon>Asparagales</taxon>
        <taxon>Iridaceae</taxon>
        <taxon>Iridoideae</taxon>
        <taxon>Irideae</taxon>
        <taxon>Iris</taxon>
    </lineage>
</organism>
<dbReference type="AlphaFoldDB" id="A0AAX6IEG1"/>
<sequence>MEKREQRKQGKREEAYEFLGGERTAPVRNAGARKGTRGRAAGPARSGTAVGALARRRSAVESHGDRRCSASPDSGRTRPWRTARSVVTGAARWRRRGWTADRDDAVHRRWPPGRMAPLL</sequence>